<dbReference type="AlphaFoldDB" id="A0AAJ6BE42"/>
<reference evidence="1" key="1">
    <citation type="submission" date="2023-03" db="EMBL/GenBank/DDBJ databases">
        <title>Andean soil-derived lignocellulolytic bacterial consortium as a source of novel taxa and putative plastic-active enzymes.</title>
        <authorList>
            <person name="Diaz-Garcia L."/>
            <person name="Chuvochina M."/>
            <person name="Feuerriegel G."/>
            <person name="Bunk B."/>
            <person name="Sproer C."/>
            <person name="Streit W.R."/>
            <person name="Rodriguez L.M."/>
            <person name="Overmann J."/>
            <person name="Jimenez D.J."/>
        </authorList>
    </citation>
    <scope>NUCLEOTIDE SEQUENCE</scope>
    <source>
        <strain evidence="1">MAG 7</strain>
    </source>
</reference>
<gene>
    <name evidence="1" type="ORF">P0Y53_13940</name>
</gene>
<dbReference type="Pfam" id="PF16132">
    <property type="entry name" value="DUF4843"/>
    <property type="match status" value="1"/>
</dbReference>
<proteinExistence type="predicted"/>
<evidence type="ECO:0000313" key="1">
    <source>
        <dbReference type="EMBL" id="WEK33588.1"/>
    </source>
</evidence>
<sequence>MNWKLIRVAILLFWLPLAGCEKDLMDYEGVEGLYFAVQHGSPSYSERSWPYQPYSPVEFTKLGKDTATVLVKLQITGPVKDYDRPYKVIVNPDSTTAQAGVHYLPLPENGVVAAGAINTYLPVTLILTPEMSTRVIDLGLKIVPNEHFGLSFTEWDMLPDMVQAPPPLPLEFDASLHTLRISNFIRQPTIWAGSVNASNQDAGSWGGFTTKKIQLMFTLFNLTYEDFMSAETMPLVLRNFIAQEGGMYLIKMFNAGTPVLEDDGRLMFIGSVPWKSTLGVPYIP</sequence>
<accession>A0AAJ6BE42</accession>
<dbReference type="EMBL" id="CP119311">
    <property type="protein sequence ID" value="WEK33588.1"/>
    <property type="molecule type" value="Genomic_DNA"/>
</dbReference>
<protein>
    <submittedName>
        <fullName evidence="1">DUF4843 domain-containing protein</fullName>
    </submittedName>
</protein>
<dbReference type="InterPro" id="IPR032299">
    <property type="entry name" value="DUF4843"/>
</dbReference>
<dbReference type="Proteomes" id="UP001220610">
    <property type="component" value="Chromosome"/>
</dbReference>
<name>A0AAJ6BE42_9BACT</name>
<evidence type="ECO:0000313" key="2">
    <source>
        <dbReference type="Proteomes" id="UP001220610"/>
    </source>
</evidence>
<organism evidence="1 2">
    <name type="scientific">Candidatus Pseudobacter hemicellulosilyticus</name>
    <dbReference type="NCBI Taxonomy" id="3121375"/>
    <lineage>
        <taxon>Bacteria</taxon>
        <taxon>Pseudomonadati</taxon>
        <taxon>Bacteroidota</taxon>
        <taxon>Chitinophagia</taxon>
        <taxon>Chitinophagales</taxon>
        <taxon>Chitinophagaceae</taxon>
        <taxon>Pseudobacter</taxon>
    </lineage>
</organism>